<keyword evidence="4 7" id="KW-0812">Transmembrane</keyword>
<keyword evidence="2 7" id="KW-0813">Transport</keyword>
<evidence type="ECO:0000256" key="1">
    <source>
        <dbReference type="ARBA" id="ARBA00004651"/>
    </source>
</evidence>
<feature type="transmembrane region" description="Helical" evidence="7">
    <location>
        <begin position="105"/>
        <end position="128"/>
    </location>
</feature>
<dbReference type="OrthoDB" id="187395at2"/>
<feature type="domain" description="ABC transmembrane type-1" evidence="8">
    <location>
        <begin position="69"/>
        <end position="260"/>
    </location>
</feature>
<feature type="transmembrane region" description="Helical" evidence="7">
    <location>
        <begin position="140"/>
        <end position="160"/>
    </location>
</feature>
<dbReference type="PANTHER" id="PTHR32243:SF24">
    <property type="entry name" value="DIACETYLCHITOBIOSE UPTAKE SYSTEM PERMEASE PROTEIN NGCG"/>
    <property type="match status" value="1"/>
</dbReference>
<dbReference type="GO" id="GO:0005886">
    <property type="term" value="C:plasma membrane"/>
    <property type="evidence" value="ECO:0007669"/>
    <property type="project" value="UniProtKB-SubCell"/>
</dbReference>
<dbReference type="GO" id="GO:0055085">
    <property type="term" value="P:transmembrane transport"/>
    <property type="evidence" value="ECO:0007669"/>
    <property type="project" value="InterPro"/>
</dbReference>
<name>A0A6B8RU80_9BACL</name>
<evidence type="ECO:0000313" key="9">
    <source>
        <dbReference type="EMBL" id="QGR00101.1"/>
    </source>
</evidence>
<dbReference type="InterPro" id="IPR035906">
    <property type="entry name" value="MetI-like_sf"/>
</dbReference>
<dbReference type="KEGG" id="ppsc:EHS13_14775"/>
<feature type="transmembrane region" description="Helical" evidence="7">
    <location>
        <begin position="12"/>
        <end position="33"/>
    </location>
</feature>
<dbReference type="SUPFAM" id="SSF161098">
    <property type="entry name" value="MetI-like"/>
    <property type="match status" value="1"/>
</dbReference>
<dbReference type="InterPro" id="IPR000515">
    <property type="entry name" value="MetI-like"/>
</dbReference>
<protein>
    <submittedName>
        <fullName evidence="9">Carbohydrate ABC transporter permease</fullName>
    </submittedName>
</protein>
<dbReference type="PROSITE" id="PS50928">
    <property type="entry name" value="ABC_TM1"/>
    <property type="match status" value="1"/>
</dbReference>
<gene>
    <name evidence="9" type="ORF">EHS13_14775</name>
</gene>
<dbReference type="Proteomes" id="UP000426246">
    <property type="component" value="Chromosome"/>
</dbReference>
<keyword evidence="6 7" id="KW-0472">Membrane</keyword>
<evidence type="ECO:0000256" key="2">
    <source>
        <dbReference type="ARBA" id="ARBA00022448"/>
    </source>
</evidence>
<evidence type="ECO:0000256" key="4">
    <source>
        <dbReference type="ARBA" id="ARBA00022692"/>
    </source>
</evidence>
<dbReference type="CDD" id="cd06261">
    <property type="entry name" value="TM_PBP2"/>
    <property type="match status" value="1"/>
</dbReference>
<proteinExistence type="inferred from homology"/>
<evidence type="ECO:0000313" key="10">
    <source>
        <dbReference type="Proteomes" id="UP000426246"/>
    </source>
</evidence>
<feature type="transmembrane region" description="Helical" evidence="7">
    <location>
        <begin position="181"/>
        <end position="203"/>
    </location>
</feature>
<dbReference type="PANTHER" id="PTHR32243">
    <property type="entry name" value="MALTOSE TRANSPORT SYSTEM PERMEASE-RELATED"/>
    <property type="match status" value="1"/>
</dbReference>
<reference evidence="10" key="1">
    <citation type="submission" date="2018-11" db="EMBL/GenBank/DDBJ databases">
        <title>Complete genome sequence of Paenibacillus sp. ML311-T8.</title>
        <authorList>
            <person name="Nam Y.-D."/>
            <person name="Kang J."/>
            <person name="Chung W.-H."/>
            <person name="Park Y.S."/>
        </authorList>
    </citation>
    <scope>NUCLEOTIDE SEQUENCE [LARGE SCALE GENOMIC DNA]</scope>
    <source>
        <strain evidence="10">ML311-T8</strain>
    </source>
</reference>
<sequence length="276" mass="31238">MLKLGKTAIFQSFLWIYFIISLYPLIYMVFFSLKNNEEIFYTNPMGLPWNLRFHNYVEAVTQFDILKYFRNSIVVSGASLIFILLFALMFSYATARMEWRFKGTAYGYLILGLFIPTQVILIPLAVLIRDFGISNTYLALIIPYVAFNLAFSSLIFFGFFRTIPMEIEESAFMDGASIYRTFVQIMLPLVTPAIATVTIFAFLNVWNEYPLALIMITKNELKTLPTGLLSFTGQYATDWGATGAALVISSIPMIILYLFLSESVEKALTVGGAVKG</sequence>
<organism evidence="9 10">
    <name type="scientific">Paenibacillus psychroresistens</name>
    <dbReference type="NCBI Taxonomy" id="1778678"/>
    <lineage>
        <taxon>Bacteria</taxon>
        <taxon>Bacillati</taxon>
        <taxon>Bacillota</taxon>
        <taxon>Bacilli</taxon>
        <taxon>Bacillales</taxon>
        <taxon>Paenibacillaceae</taxon>
        <taxon>Paenibacillus</taxon>
    </lineage>
</organism>
<keyword evidence="10" id="KW-1185">Reference proteome</keyword>
<evidence type="ECO:0000256" key="6">
    <source>
        <dbReference type="ARBA" id="ARBA00023136"/>
    </source>
</evidence>
<dbReference type="Gene3D" id="1.10.3720.10">
    <property type="entry name" value="MetI-like"/>
    <property type="match status" value="1"/>
</dbReference>
<feature type="transmembrane region" description="Helical" evidence="7">
    <location>
        <begin position="239"/>
        <end position="260"/>
    </location>
</feature>
<keyword evidence="3" id="KW-1003">Cell membrane</keyword>
<dbReference type="AlphaFoldDB" id="A0A6B8RU80"/>
<evidence type="ECO:0000256" key="7">
    <source>
        <dbReference type="RuleBase" id="RU363032"/>
    </source>
</evidence>
<feature type="transmembrane region" description="Helical" evidence="7">
    <location>
        <begin position="73"/>
        <end position="93"/>
    </location>
</feature>
<comment type="subcellular location">
    <subcellularLocation>
        <location evidence="1 7">Cell membrane</location>
        <topology evidence="1 7">Multi-pass membrane protein</topology>
    </subcellularLocation>
</comment>
<comment type="similarity">
    <text evidence="7">Belongs to the binding-protein-dependent transport system permease family.</text>
</comment>
<dbReference type="InterPro" id="IPR050901">
    <property type="entry name" value="BP-dep_ABC_trans_perm"/>
</dbReference>
<accession>A0A6B8RU80</accession>
<dbReference type="Pfam" id="PF00528">
    <property type="entry name" value="BPD_transp_1"/>
    <property type="match status" value="1"/>
</dbReference>
<dbReference type="EMBL" id="CP034235">
    <property type="protein sequence ID" value="QGR00101.1"/>
    <property type="molecule type" value="Genomic_DNA"/>
</dbReference>
<keyword evidence="5 7" id="KW-1133">Transmembrane helix</keyword>
<evidence type="ECO:0000256" key="3">
    <source>
        <dbReference type="ARBA" id="ARBA00022475"/>
    </source>
</evidence>
<evidence type="ECO:0000256" key="5">
    <source>
        <dbReference type="ARBA" id="ARBA00022989"/>
    </source>
</evidence>
<evidence type="ECO:0000259" key="8">
    <source>
        <dbReference type="PROSITE" id="PS50928"/>
    </source>
</evidence>